<reference evidence="2 3" key="1">
    <citation type="submission" date="2010-05" db="EMBL/GenBank/DDBJ databases">
        <title>Complete sequence of Thermincola sp. JR.</title>
        <authorList>
            <consortium name="US DOE Joint Genome Institute"/>
            <person name="Lucas S."/>
            <person name="Copeland A."/>
            <person name="Lapidus A."/>
            <person name="Cheng J.-F."/>
            <person name="Bruce D."/>
            <person name="Goodwin L."/>
            <person name="Pitluck S."/>
            <person name="Chertkov O."/>
            <person name="Detter J.C."/>
            <person name="Han C."/>
            <person name="Tapia R."/>
            <person name="Land M."/>
            <person name="Hauser L."/>
            <person name="Kyrpides N."/>
            <person name="Mikhailova N."/>
            <person name="Hazen T.C."/>
            <person name="Woyke T."/>
        </authorList>
    </citation>
    <scope>NUCLEOTIDE SEQUENCE [LARGE SCALE GENOMIC DNA]</scope>
    <source>
        <strain evidence="2 3">JR</strain>
    </source>
</reference>
<keyword evidence="1" id="KW-1133">Transmembrane helix</keyword>
<keyword evidence="1" id="KW-0812">Transmembrane</keyword>
<dbReference type="AlphaFoldDB" id="D5X7S4"/>
<evidence type="ECO:0000256" key="1">
    <source>
        <dbReference type="SAM" id="Phobius"/>
    </source>
</evidence>
<dbReference type="eggNOG" id="COG2738">
    <property type="taxonomic scope" value="Bacteria"/>
</dbReference>
<feature type="transmembrane region" description="Helical" evidence="1">
    <location>
        <begin position="122"/>
        <end position="146"/>
    </location>
</feature>
<sequence length="232" mass="24936">MIGFPFWDPTIIILIPGLLLSLYAQFKIQSTFARYLQVRSAAGITGAEAARRLLERARIYDVAVEMTPGTLSDHYDPRKKVLRLSPQVYNGTSLASLGVAAHEVGHAIQHDIGYMPLNIRAAFVPVVNIGSTLAFPLLILGLILAIKPLVWVGIYAFAAVVLFQLVTLPVELNASARAMANLEGSGLISGAEVGATRKVLDAAALTYVAAAVVSILQLVRLLAIAGFFRRDD</sequence>
<protein>
    <submittedName>
        <fullName evidence="2">Peptidase membrane zinc metallopeptidase putative</fullName>
    </submittedName>
</protein>
<name>D5X7S4_THEPJ</name>
<dbReference type="STRING" id="635013.TherJR_1795"/>
<dbReference type="KEGG" id="tjr:TherJR_1795"/>
<dbReference type="PANTHER" id="PTHR36434:SF1">
    <property type="entry name" value="MEMBRANE PROTEASE YUGP-RELATED"/>
    <property type="match status" value="1"/>
</dbReference>
<feature type="transmembrane region" description="Helical" evidence="1">
    <location>
        <begin position="204"/>
        <end position="228"/>
    </location>
</feature>
<keyword evidence="1" id="KW-0472">Membrane</keyword>
<dbReference type="HOGENOM" id="CLU_084406_0_0_9"/>
<feature type="transmembrane region" description="Helical" evidence="1">
    <location>
        <begin position="152"/>
        <end position="170"/>
    </location>
</feature>
<gene>
    <name evidence="2" type="ordered locus">TherJR_1795</name>
</gene>
<dbReference type="Pfam" id="PF04298">
    <property type="entry name" value="Zn_peptidase_2"/>
    <property type="match status" value="1"/>
</dbReference>
<dbReference type="EMBL" id="CP002028">
    <property type="protein sequence ID" value="ADG82644.1"/>
    <property type="molecule type" value="Genomic_DNA"/>
</dbReference>
<dbReference type="PANTHER" id="PTHR36434">
    <property type="entry name" value="MEMBRANE PROTEASE YUGP-RELATED"/>
    <property type="match status" value="1"/>
</dbReference>
<dbReference type="Proteomes" id="UP000002377">
    <property type="component" value="Chromosome"/>
</dbReference>
<organism evidence="2 3">
    <name type="scientific">Thermincola potens (strain JR)</name>
    <dbReference type="NCBI Taxonomy" id="635013"/>
    <lineage>
        <taxon>Bacteria</taxon>
        <taxon>Bacillati</taxon>
        <taxon>Bacillota</taxon>
        <taxon>Clostridia</taxon>
        <taxon>Eubacteriales</taxon>
        <taxon>Thermincolaceae</taxon>
        <taxon>Thermincola</taxon>
    </lineage>
</organism>
<dbReference type="InterPro" id="IPR007395">
    <property type="entry name" value="Zn_peptidase_2"/>
</dbReference>
<feature type="transmembrane region" description="Helical" evidence="1">
    <location>
        <begin position="6"/>
        <end position="24"/>
    </location>
</feature>
<accession>D5X7S4</accession>
<dbReference type="OrthoDB" id="9784298at2"/>
<keyword evidence="3" id="KW-1185">Reference proteome</keyword>
<evidence type="ECO:0000313" key="2">
    <source>
        <dbReference type="EMBL" id="ADG82644.1"/>
    </source>
</evidence>
<proteinExistence type="predicted"/>
<dbReference type="RefSeq" id="WP_013120656.1">
    <property type="nucleotide sequence ID" value="NC_014152.1"/>
</dbReference>
<evidence type="ECO:0000313" key="3">
    <source>
        <dbReference type="Proteomes" id="UP000002377"/>
    </source>
</evidence>